<protein>
    <submittedName>
        <fullName evidence="3">Isochorismatase</fullName>
    </submittedName>
</protein>
<dbReference type="InterPro" id="IPR052347">
    <property type="entry name" value="Isochorismatase_Nicotinamidase"/>
</dbReference>
<evidence type="ECO:0000256" key="2">
    <source>
        <dbReference type="ARBA" id="ARBA00022801"/>
    </source>
</evidence>
<dbReference type="SUPFAM" id="SSF52499">
    <property type="entry name" value="Isochorismatase-like hydrolases"/>
    <property type="match status" value="1"/>
</dbReference>
<keyword evidence="2" id="KW-0378">Hydrolase</keyword>
<dbReference type="PANTHER" id="PTHR11080:SF2">
    <property type="entry name" value="LD05707P"/>
    <property type="match status" value="1"/>
</dbReference>
<evidence type="ECO:0000313" key="4">
    <source>
        <dbReference type="Proteomes" id="UP000261812"/>
    </source>
</evidence>
<dbReference type="InterPro" id="IPR036380">
    <property type="entry name" value="Isochorismatase-like_sf"/>
</dbReference>
<dbReference type="KEGG" id="tsq:D3A95_13200"/>
<accession>A0A7D6J3P5</accession>
<dbReference type="AlphaFoldDB" id="A0A7D6J3P5"/>
<dbReference type="Gene3D" id="3.40.50.850">
    <property type="entry name" value="Isochorismatase-like"/>
    <property type="match status" value="1"/>
</dbReference>
<name>A0A7D6J3P5_9CYAN</name>
<dbReference type="RefSeq" id="WP_181496511.1">
    <property type="nucleotide sequence ID" value="NZ_CP032152.1"/>
</dbReference>
<dbReference type="Proteomes" id="UP000261812">
    <property type="component" value="Chromosome"/>
</dbReference>
<dbReference type="EMBL" id="CP032152">
    <property type="protein sequence ID" value="QLL29914.1"/>
    <property type="molecule type" value="Genomic_DNA"/>
</dbReference>
<gene>
    <name evidence="3" type="ORF">D3A95_13200</name>
</gene>
<keyword evidence="4" id="KW-1185">Reference proteome</keyword>
<sequence length="336" mass="37609">MATTTELPIPDFFDPAKVAQVWRVPYQERAGQARRWAQQYQIPPASQDPQRTILLLIDVQNTFCLPEFELFVHGAVADNQRLCRFIYAHLAHISEIIVTLDTHTASQIFHPLFWIDAAGEPPPPLTTITVEDVERGRWQPNPHLLTSLGMTDQESLQAYARHYVTQLAAKGKFPLTIWPYHSMLGGIGHALVSAVEEACFFHTVARQQQTRIELKGSHPLTENYSVLRPEVSHDPQGRPLVPVNRALIERLLAGDRLIIAGQAKSHCVAWTVADLLSEIQQRDPQLAERVYLLEDCMSPVVVSGVVDFSETANATFAEFAAAGMHRITTSSAPWNL</sequence>
<reference evidence="4" key="1">
    <citation type="submission" date="2018-09" db="EMBL/GenBank/DDBJ databases">
        <title>Complete genome sequence of thermophilic cyanobacteria strain Thermosynechococcus elongatus PKUAC-SCTE542.</title>
        <authorList>
            <person name="Liang Y."/>
            <person name="Tang J."/>
            <person name="Daroch M."/>
        </authorList>
    </citation>
    <scope>NUCLEOTIDE SEQUENCE [LARGE SCALE GENOMIC DNA]</scope>
    <source>
        <strain evidence="4">E542</strain>
    </source>
</reference>
<organism evidence="3 4">
    <name type="scientific">Thermosynechococcus sichuanensis E542</name>
    <dbReference type="NCBI Taxonomy" id="2016101"/>
    <lineage>
        <taxon>Bacteria</taxon>
        <taxon>Bacillati</taxon>
        <taxon>Cyanobacteriota</taxon>
        <taxon>Cyanophyceae</taxon>
        <taxon>Acaryochloridales</taxon>
        <taxon>Thermosynechococcaceae</taxon>
        <taxon>Thermosynechococcus</taxon>
        <taxon>Thermosynechococcus sichuanensis</taxon>
    </lineage>
</organism>
<evidence type="ECO:0000313" key="3">
    <source>
        <dbReference type="EMBL" id="QLL29914.1"/>
    </source>
</evidence>
<proteinExistence type="inferred from homology"/>
<comment type="similarity">
    <text evidence="1">Belongs to the isochorismatase family.</text>
</comment>
<evidence type="ECO:0000256" key="1">
    <source>
        <dbReference type="ARBA" id="ARBA00006336"/>
    </source>
</evidence>
<dbReference type="PANTHER" id="PTHR11080">
    <property type="entry name" value="PYRAZINAMIDASE/NICOTINAMIDASE"/>
    <property type="match status" value="1"/>
</dbReference>
<dbReference type="GO" id="GO:0016787">
    <property type="term" value="F:hydrolase activity"/>
    <property type="evidence" value="ECO:0007669"/>
    <property type="project" value="UniProtKB-KW"/>
</dbReference>